<dbReference type="GO" id="GO:0005509">
    <property type="term" value="F:calcium ion binding"/>
    <property type="evidence" value="ECO:0007669"/>
    <property type="project" value="InterPro"/>
</dbReference>
<dbReference type="SMART" id="SM00054">
    <property type="entry name" value="EFh"/>
    <property type="match status" value="3"/>
</dbReference>
<dbReference type="Pfam" id="PF13499">
    <property type="entry name" value="EF-hand_7"/>
    <property type="match status" value="1"/>
</dbReference>
<organism evidence="4 5">
    <name type="scientific">Triticum aestivum</name>
    <name type="common">Wheat</name>
    <dbReference type="NCBI Taxonomy" id="4565"/>
    <lineage>
        <taxon>Eukaryota</taxon>
        <taxon>Viridiplantae</taxon>
        <taxon>Streptophyta</taxon>
        <taxon>Embryophyta</taxon>
        <taxon>Tracheophyta</taxon>
        <taxon>Spermatophyta</taxon>
        <taxon>Magnoliopsida</taxon>
        <taxon>Liliopsida</taxon>
        <taxon>Poales</taxon>
        <taxon>Poaceae</taxon>
        <taxon>BOP clade</taxon>
        <taxon>Pooideae</taxon>
        <taxon>Triticodae</taxon>
        <taxon>Triticeae</taxon>
        <taxon>Triticinae</taxon>
        <taxon>Triticum</taxon>
    </lineage>
</organism>
<dbReference type="InterPro" id="IPR011992">
    <property type="entry name" value="EF-hand-dom_pair"/>
</dbReference>
<dbReference type="PROSITE" id="PS50222">
    <property type="entry name" value="EF_HAND_2"/>
    <property type="match status" value="2"/>
</dbReference>
<dbReference type="CDD" id="cd00051">
    <property type="entry name" value="EFh"/>
    <property type="match status" value="1"/>
</dbReference>
<dbReference type="InterPro" id="IPR050145">
    <property type="entry name" value="Centrin_CML-like"/>
</dbReference>
<name>A0A7H4LEB7_WHEAT</name>
<keyword evidence="1" id="KW-0677">Repeat</keyword>
<dbReference type="Gene3D" id="1.10.238.10">
    <property type="entry name" value="EF-hand"/>
    <property type="match status" value="2"/>
</dbReference>
<dbReference type="PANTHER" id="PTHR23050">
    <property type="entry name" value="CALCIUM BINDING PROTEIN"/>
    <property type="match status" value="1"/>
</dbReference>
<accession>A0A7H4LEB7</accession>
<gene>
    <name evidence="4" type="ORF">CAMPLR22A2D_LOCUS1556</name>
</gene>
<evidence type="ECO:0000313" key="4">
    <source>
        <dbReference type="EMBL" id="SPT16955.1"/>
    </source>
</evidence>
<evidence type="ECO:0000313" key="5">
    <source>
        <dbReference type="Proteomes" id="UP000280104"/>
    </source>
</evidence>
<dbReference type="EMBL" id="LS480641">
    <property type="protein sequence ID" value="SPT16955.1"/>
    <property type="molecule type" value="Genomic_DNA"/>
</dbReference>
<dbReference type="InterPro" id="IPR002048">
    <property type="entry name" value="EF_hand_dom"/>
</dbReference>
<protein>
    <recommendedName>
        <fullName evidence="3">EF-hand domain-containing protein</fullName>
    </recommendedName>
</protein>
<keyword evidence="2" id="KW-0106">Calcium</keyword>
<dbReference type="SUPFAM" id="SSF47473">
    <property type="entry name" value="EF-hand"/>
    <property type="match status" value="1"/>
</dbReference>
<sequence length="160" mass="18632">MPIRSAPCAWTVEEFKKWVDVNGDGRISKAELRQAIRRRGCWFATVRAGRAVRRADRDHNGYVDDAELEHLVAFAREHLGMNISARRRWLLWPRGTTVEQFKEWLKQFDVDGDGRISKAELRQAIRRRGCWFATLRAGRALRHADRDFAQKALGMKISAW</sequence>
<feature type="domain" description="EF-hand" evidence="3">
    <location>
        <begin position="96"/>
        <end position="131"/>
    </location>
</feature>
<dbReference type="Pfam" id="PF13202">
    <property type="entry name" value="EF-hand_5"/>
    <property type="match status" value="1"/>
</dbReference>
<evidence type="ECO:0000256" key="1">
    <source>
        <dbReference type="ARBA" id="ARBA00022737"/>
    </source>
</evidence>
<dbReference type="InterPro" id="IPR018247">
    <property type="entry name" value="EF_Hand_1_Ca_BS"/>
</dbReference>
<evidence type="ECO:0000256" key="2">
    <source>
        <dbReference type="ARBA" id="ARBA00022837"/>
    </source>
</evidence>
<dbReference type="Proteomes" id="UP000280104">
    <property type="component" value="Chromosome II"/>
</dbReference>
<dbReference type="PROSITE" id="PS00018">
    <property type="entry name" value="EF_HAND_1"/>
    <property type="match status" value="3"/>
</dbReference>
<feature type="domain" description="EF-hand" evidence="3">
    <location>
        <begin position="19"/>
        <end position="42"/>
    </location>
</feature>
<dbReference type="AlphaFoldDB" id="A0A7H4LEB7"/>
<proteinExistence type="predicted"/>
<evidence type="ECO:0000259" key="3">
    <source>
        <dbReference type="PROSITE" id="PS50222"/>
    </source>
</evidence>
<reference evidence="4 5" key="1">
    <citation type="submission" date="2018-05" db="EMBL/GenBank/DDBJ databases">
        <authorList>
            <person name="Thind KAUR A."/>
        </authorList>
    </citation>
    <scope>NUCLEOTIDE SEQUENCE [LARGE SCALE GENOMIC DNA]</scope>
</reference>